<dbReference type="AlphaFoldDB" id="A0A127QKD9"/>
<dbReference type="GO" id="GO:0016787">
    <property type="term" value="F:hydrolase activity"/>
    <property type="evidence" value="ECO:0007669"/>
    <property type="project" value="UniProtKB-KW"/>
</dbReference>
<reference evidence="2 3" key="1">
    <citation type="submission" date="2015-11" db="EMBL/GenBank/DDBJ databases">
        <title>Exploring the genomic traits of fungus-feeding bacterial genus Collimonas.</title>
        <authorList>
            <person name="Song C."/>
            <person name="Schmidt R."/>
            <person name="de Jager V."/>
            <person name="Krzyzanowska D."/>
            <person name="Jongedijk E."/>
            <person name="Cankar K."/>
            <person name="Beekwilder J."/>
            <person name="van Veen A."/>
            <person name="de Boer W."/>
            <person name="van Veen J.A."/>
            <person name="Garbeva P."/>
        </authorList>
    </citation>
    <scope>NUCLEOTIDE SEQUENCE [LARGE SCALE GENOMIC DNA]</scope>
    <source>
        <strain evidence="2 3">Ter282</strain>
    </source>
</reference>
<evidence type="ECO:0000313" key="2">
    <source>
        <dbReference type="EMBL" id="AMP10514.1"/>
    </source>
</evidence>
<feature type="domain" description="Beta-lactamase-related" evidence="1">
    <location>
        <begin position="22"/>
        <end position="386"/>
    </location>
</feature>
<protein>
    <submittedName>
        <fullName evidence="2">Esterase estB</fullName>
        <ecNumber evidence="2">3.1.1.-</ecNumber>
    </submittedName>
</protein>
<dbReference type="PANTHER" id="PTHR43283">
    <property type="entry name" value="BETA-LACTAMASE-RELATED"/>
    <property type="match status" value="1"/>
</dbReference>
<dbReference type="InterPro" id="IPR001466">
    <property type="entry name" value="Beta-lactam-related"/>
</dbReference>
<dbReference type="EMBL" id="CP013235">
    <property type="protein sequence ID" value="AMP10514.1"/>
    <property type="molecule type" value="Genomic_DNA"/>
</dbReference>
<dbReference type="OrthoDB" id="9801061at2"/>
<dbReference type="PANTHER" id="PTHR43283:SF3">
    <property type="entry name" value="BETA-LACTAMASE FAMILY PROTEIN (AFU_ORTHOLOGUE AFUA_5G07500)"/>
    <property type="match status" value="1"/>
</dbReference>
<keyword evidence="3" id="KW-1185">Reference proteome</keyword>
<dbReference type="EC" id="3.1.1.-" evidence="2"/>
<evidence type="ECO:0000259" key="1">
    <source>
        <dbReference type="Pfam" id="PF00144"/>
    </source>
</evidence>
<accession>A0A127QKD9</accession>
<dbReference type="RefSeq" id="WP_061533748.1">
    <property type="nucleotide sequence ID" value="NZ_CP013233.1"/>
</dbReference>
<gene>
    <name evidence="2" type="primary">estB</name>
    <name evidence="2" type="ORF">CAter282_2788</name>
</gene>
<dbReference type="Pfam" id="PF00144">
    <property type="entry name" value="Beta-lactamase"/>
    <property type="match status" value="1"/>
</dbReference>
<dbReference type="InterPro" id="IPR050789">
    <property type="entry name" value="Diverse_Enzym_Activities"/>
</dbReference>
<dbReference type="SUPFAM" id="SSF56601">
    <property type="entry name" value="beta-lactamase/transpeptidase-like"/>
    <property type="match status" value="1"/>
</dbReference>
<evidence type="ECO:0000313" key="3">
    <source>
        <dbReference type="Proteomes" id="UP000071778"/>
    </source>
</evidence>
<dbReference type="Gene3D" id="3.40.710.10">
    <property type="entry name" value="DD-peptidase/beta-lactamase superfamily"/>
    <property type="match status" value="1"/>
</dbReference>
<sequence length="403" mass="43145">MLIAMPTPEADVPSTLPQTPIDAALDAALIEQRLVGAVVLVAQHGQLVYARAAGFADREAQRRMRTDALFRLASVSKPFVSTAAMILVGQGRIGLDDALARWLPEFHPCLADGRPARITLRQLLSHTAGLGYRFFEVDEQGPLALAGVSDGMDCTPITLTENLRRIATVPLLYEPGTGWGYSLATDVVGALVERICGVPLEAALRQLLMRPLDLHDTAFVAVDAGRLATPYVSQLPQPRRMRELDVVPAFEGTVGIRFVPARALDAKAFQSGGAGMTGSAGDFLQLLELLRQGGGDLLPSALVDEMARNQTGELALPNSPGFGFGLGFSVLRDSVAAASPESAGTWRWGGAYGHSWWVDRAQGLSVVAFTNTLYEGMSGRFVTDLRDAVYAHLPARQNTEQAA</sequence>
<dbReference type="PATRIC" id="fig|279058.18.peg.2746"/>
<dbReference type="InterPro" id="IPR012338">
    <property type="entry name" value="Beta-lactam/transpept-like"/>
</dbReference>
<organism evidence="2 3">
    <name type="scientific">Collimonas arenae</name>
    <dbReference type="NCBI Taxonomy" id="279058"/>
    <lineage>
        <taxon>Bacteria</taxon>
        <taxon>Pseudomonadati</taxon>
        <taxon>Pseudomonadota</taxon>
        <taxon>Betaproteobacteria</taxon>
        <taxon>Burkholderiales</taxon>
        <taxon>Oxalobacteraceae</taxon>
        <taxon>Collimonas</taxon>
    </lineage>
</organism>
<name>A0A127QKD9_9BURK</name>
<proteinExistence type="predicted"/>
<keyword evidence="2" id="KW-0378">Hydrolase</keyword>
<dbReference type="Proteomes" id="UP000071778">
    <property type="component" value="Chromosome"/>
</dbReference>